<sequence>ELWLLYLADGEWHDCKKEELATGSWLFSGVPPNQEAYRVYGESPGFLDPELPEHQNMTEDELRIYHYHRLIILGEPRQINFYAGVWYANCRFQCLAPAYGIHVRSELNTKDFTGDLRIGIKRYTYPVPEVWLAPYHTHSVNAADPDPKHYYDTFTGLSLKWGMSYFITLQLINGHYIGWNGKLYYWLLS</sequence>
<dbReference type="EMBL" id="BARU01017990">
    <property type="protein sequence ID" value="GAH51176.1"/>
    <property type="molecule type" value="Genomic_DNA"/>
</dbReference>
<accession>X1FZU1</accession>
<organism evidence="1">
    <name type="scientific">marine sediment metagenome</name>
    <dbReference type="NCBI Taxonomy" id="412755"/>
    <lineage>
        <taxon>unclassified sequences</taxon>
        <taxon>metagenomes</taxon>
        <taxon>ecological metagenomes</taxon>
    </lineage>
</organism>
<reference evidence="1" key="1">
    <citation type="journal article" date="2014" name="Front. Microbiol.">
        <title>High frequency of phylogenetically diverse reductive dehalogenase-homologous genes in deep subseafloor sedimentary metagenomes.</title>
        <authorList>
            <person name="Kawai M."/>
            <person name="Futagami T."/>
            <person name="Toyoda A."/>
            <person name="Takaki Y."/>
            <person name="Nishi S."/>
            <person name="Hori S."/>
            <person name="Arai W."/>
            <person name="Tsubouchi T."/>
            <person name="Morono Y."/>
            <person name="Uchiyama I."/>
            <person name="Ito T."/>
            <person name="Fujiyama A."/>
            <person name="Inagaki F."/>
            <person name="Takami H."/>
        </authorList>
    </citation>
    <scope>NUCLEOTIDE SEQUENCE</scope>
    <source>
        <strain evidence="1">Expedition CK06-06</strain>
    </source>
</reference>
<comment type="caution">
    <text evidence="1">The sequence shown here is derived from an EMBL/GenBank/DDBJ whole genome shotgun (WGS) entry which is preliminary data.</text>
</comment>
<evidence type="ECO:0000313" key="1">
    <source>
        <dbReference type="EMBL" id="GAH51176.1"/>
    </source>
</evidence>
<dbReference type="AlphaFoldDB" id="X1FZU1"/>
<gene>
    <name evidence="1" type="ORF">S03H2_29780</name>
</gene>
<protein>
    <submittedName>
        <fullName evidence="1">Uncharacterized protein</fullName>
    </submittedName>
</protein>
<feature type="non-terminal residue" evidence="1">
    <location>
        <position position="1"/>
    </location>
</feature>
<name>X1FZU1_9ZZZZ</name>
<proteinExistence type="predicted"/>